<dbReference type="CDD" id="cd00077">
    <property type="entry name" value="HDc"/>
    <property type="match status" value="1"/>
</dbReference>
<dbReference type="GO" id="GO:0008081">
    <property type="term" value="F:phosphoric diester hydrolase activity"/>
    <property type="evidence" value="ECO:0007669"/>
    <property type="project" value="UniProtKB-ARBA"/>
</dbReference>
<dbReference type="RefSeq" id="WP_144816209.1">
    <property type="nucleotide sequence ID" value="NZ_VLKP01000011.1"/>
</dbReference>
<accession>A0A562LJU5</accession>
<protein>
    <submittedName>
        <fullName evidence="2">HD domain-containing protein</fullName>
    </submittedName>
</protein>
<name>A0A562LJU5_9GAMM</name>
<dbReference type="Gene3D" id="1.10.3210.10">
    <property type="entry name" value="Hypothetical protein af1432"/>
    <property type="match status" value="1"/>
</dbReference>
<dbReference type="InterPro" id="IPR037522">
    <property type="entry name" value="HD_GYP_dom"/>
</dbReference>
<feature type="domain" description="HD-GYP" evidence="1">
    <location>
        <begin position="107"/>
        <end position="303"/>
    </location>
</feature>
<dbReference type="AlphaFoldDB" id="A0A562LJU5"/>
<evidence type="ECO:0000259" key="1">
    <source>
        <dbReference type="PROSITE" id="PS51832"/>
    </source>
</evidence>
<dbReference type="SUPFAM" id="SSF109604">
    <property type="entry name" value="HD-domain/PDEase-like"/>
    <property type="match status" value="1"/>
</dbReference>
<sequence length="369" mass="40072">MATITPDDLAIGVALQWPVYDRQGKLLLGRGMVINGPAQLEALRERGVYASAKDSEKAESLAQAEVLPVFEAAQALQRDMQKAHWMLLNGAVQSLVCLQGLADAVELLMRRDADAMLAALQLDVDVDNHAARQLHAGALCVLGARVLRLDEAESRSLLLAGLTHDLVLGAQVAELNRQSGGMTAEQRAIVQSHTRDAHRLLTDAGAADPLWLNAVLLHHERLDGSGYPMGLVGDAIPPLTRMLAIVDIYTAMVRPRAYRGAIHARTALRTIFLERGSTVDESLAQAFIKEIGIFPPGTLVRLNNGEVGVVRRRSENAAHPAVGRLLMPNGSVATVPILRDTSQHEYAITETVDQRQHAPLLVRAARVFW</sequence>
<keyword evidence="3" id="KW-1185">Reference proteome</keyword>
<organism evidence="2 3">
    <name type="scientific">Aerolutibacter ruishenii</name>
    <dbReference type="NCBI Taxonomy" id="686800"/>
    <lineage>
        <taxon>Bacteria</taxon>
        <taxon>Pseudomonadati</taxon>
        <taxon>Pseudomonadota</taxon>
        <taxon>Gammaproteobacteria</taxon>
        <taxon>Lysobacterales</taxon>
        <taxon>Lysobacteraceae</taxon>
        <taxon>Aerolutibacter</taxon>
    </lineage>
</organism>
<reference evidence="2 3" key="1">
    <citation type="journal article" date="2015" name="Stand. Genomic Sci.">
        <title>Genomic Encyclopedia of Bacterial and Archaeal Type Strains, Phase III: the genomes of soil and plant-associated and newly described type strains.</title>
        <authorList>
            <person name="Whitman W.B."/>
            <person name="Woyke T."/>
            <person name="Klenk H.P."/>
            <person name="Zhou Y."/>
            <person name="Lilburn T.G."/>
            <person name="Beck B.J."/>
            <person name="De Vos P."/>
            <person name="Vandamme P."/>
            <person name="Eisen J.A."/>
            <person name="Garrity G."/>
            <person name="Hugenholtz P."/>
            <person name="Kyrpides N.C."/>
        </authorList>
    </citation>
    <scope>NUCLEOTIDE SEQUENCE [LARGE SCALE GENOMIC DNA]</scope>
    <source>
        <strain evidence="2 3">CGMCC 1.10136</strain>
    </source>
</reference>
<comment type="caution">
    <text evidence="2">The sequence shown here is derived from an EMBL/GenBank/DDBJ whole genome shotgun (WGS) entry which is preliminary data.</text>
</comment>
<proteinExistence type="predicted"/>
<evidence type="ECO:0000313" key="2">
    <source>
        <dbReference type="EMBL" id="TWI07910.1"/>
    </source>
</evidence>
<dbReference type="Pfam" id="PF13487">
    <property type="entry name" value="HD_5"/>
    <property type="match status" value="1"/>
</dbReference>
<dbReference type="OrthoDB" id="9802066at2"/>
<dbReference type="Proteomes" id="UP000316471">
    <property type="component" value="Unassembled WGS sequence"/>
</dbReference>
<dbReference type="PANTHER" id="PTHR43155:SF2">
    <property type="entry name" value="CYCLIC DI-GMP PHOSPHODIESTERASE PA4108"/>
    <property type="match status" value="1"/>
</dbReference>
<evidence type="ECO:0000313" key="3">
    <source>
        <dbReference type="Proteomes" id="UP000316471"/>
    </source>
</evidence>
<dbReference type="PROSITE" id="PS51832">
    <property type="entry name" value="HD_GYP"/>
    <property type="match status" value="1"/>
</dbReference>
<dbReference type="PANTHER" id="PTHR43155">
    <property type="entry name" value="CYCLIC DI-GMP PHOSPHODIESTERASE PA4108-RELATED"/>
    <property type="match status" value="1"/>
</dbReference>
<dbReference type="InterPro" id="IPR003607">
    <property type="entry name" value="HD/PDEase_dom"/>
</dbReference>
<gene>
    <name evidence="2" type="ORF">IP93_02516</name>
</gene>
<dbReference type="EMBL" id="VLKP01000011">
    <property type="protein sequence ID" value="TWI07910.1"/>
    <property type="molecule type" value="Genomic_DNA"/>
</dbReference>